<dbReference type="OrthoDB" id="10557329at2759"/>
<reference evidence="3" key="2">
    <citation type="submission" date="2020-01" db="EMBL/GenBank/DDBJ databases">
        <authorList>
            <person name="Korhonen P.K.K."/>
            <person name="Guangxu M.G."/>
            <person name="Wang T.W."/>
            <person name="Stroehlein A.J.S."/>
            <person name="Young N.D."/>
            <person name="Ang C.-S.A."/>
            <person name="Fernando D.W.F."/>
            <person name="Lu H.L."/>
            <person name="Taylor S.T."/>
            <person name="Ehtesham M.E.M."/>
            <person name="Najaraj S.H.N."/>
            <person name="Harsha G.H.G."/>
            <person name="Madugundu A.M."/>
            <person name="Renuse S.R."/>
            <person name="Holt D.H."/>
            <person name="Pandey A.P."/>
            <person name="Papenfuss A.P."/>
            <person name="Gasser R.B.G."/>
            <person name="Fischer K.F."/>
        </authorList>
    </citation>
    <scope>NUCLEOTIDE SEQUENCE</scope>
    <source>
        <strain evidence="3">SSS_KF_BRIS2020</strain>
    </source>
</reference>
<dbReference type="Proteomes" id="UP000070412">
    <property type="component" value="Unassembled WGS sequence"/>
</dbReference>
<accession>A0A834VDD2</accession>
<keyword evidence="2" id="KW-0812">Transmembrane</keyword>
<feature type="transmembrane region" description="Helical" evidence="2">
    <location>
        <begin position="355"/>
        <end position="378"/>
    </location>
</feature>
<dbReference type="EnsemblMetazoa" id="SSS_2044s_mrna">
    <property type="protein sequence ID" value="KAF7489598.1"/>
    <property type="gene ID" value="SSS_2044"/>
</dbReference>
<feature type="compositionally biased region" description="Acidic residues" evidence="1">
    <location>
        <begin position="51"/>
        <end position="61"/>
    </location>
</feature>
<reference evidence="4" key="3">
    <citation type="submission" date="2022-06" db="UniProtKB">
        <authorList>
            <consortium name="EnsemblMetazoa"/>
        </authorList>
    </citation>
    <scope>IDENTIFICATION</scope>
</reference>
<evidence type="ECO:0000313" key="3">
    <source>
        <dbReference type="EMBL" id="KAF7489598.1"/>
    </source>
</evidence>
<name>A0A834VDD2_SARSC</name>
<dbReference type="EMBL" id="WVUK01000064">
    <property type="protein sequence ID" value="KAF7489598.1"/>
    <property type="molecule type" value="Genomic_DNA"/>
</dbReference>
<feature type="region of interest" description="Disordered" evidence="1">
    <location>
        <begin position="50"/>
        <end position="112"/>
    </location>
</feature>
<feature type="compositionally biased region" description="Basic and acidic residues" evidence="1">
    <location>
        <begin position="73"/>
        <end position="84"/>
    </location>
</feature>
<feature type="transmembrane region" description="Helical" evidence="2">
    <location>
        <begin position="290"/>
        <end position="310"/>
    </location>
</feature>
<feature type="transmembrane region" description="Helical" evidence="2">
    <location>
        <begin position="317"/>
        <end position="343"/>
    </location>
</feature>
<gene>
    <name evidence="3" type="ORF">SSS_2044</name>
</gene>
<keyword evidence="2" id="KW-1133">Transmembrane helix</keyword>
<keyword evidence="5" id="KW-1185">Reference proteome</keyword>
<organism evidence="3">
    <name type="scientific">Sarcoptes scabiei</name>
    <name type="common">Itch mite</name>
    <name type="synonym">Acarus scabiei</name>
    <dbReference type="NCBI Taxonomy" id="52283"/>
    <lineage>
        <taxon>Eukaryota</taxon>
        <taxon>Metazoa</taxon>
        <taxon>Ecdysozoa</taxon>
        <taxon>Arthropoda</taxon>
        <taxon>Chelicerata</taxon>
        <taxon>Arachnida</taxon>
        <taxon>Acari</taxon>
        <taxon>Acariformes</taxon>
        <taxon>Sarcoptiformes</taxon>
        <taxon>Astigmata</taxon>
        <taxon>Psoroptidia</taxon>
        <taxon>Sarcoptoidea</taxon>
        <taxon>Sarcoptidae</taxon>
        <taxon>Sarcoptinae</taxon>
        <taxon>Sarcoptes</taxon>
    </lineage>
</organism>
<feature type="transmembrane region" description="Helical" evidence="2">
    <location>
        <begin position="12"/>
        <end position="37"/>
    </location>
</feature>
<protein>
    <submittedName>
        <fullName evidence="3 4">Uncharacterized protein</fullName>
    </submittedName>
</protein>
<evidence type="ECO:0000256" key="1">
    <source>
        <dbReference type="SAM" id="MobiDB-lite"/>
    </source>
</evidence>
<sequence length="402" mass="46630">MPSKKFINVTKTKFVAIGVQVLVIITTLFILICLYLYSIDLHRKSGHYLENNDDFDDDVEDDRGGGDYDVDDDHNAYDDGDVVRTFDSANKQQKDSEKFLNSNNNNNNNNETNITIQNDLEQQNNKTIDDDDDDDDVDRNNDADVVGGAIDKESDRHRINLHINNKHHQYNHSTTKTSTKKSPTSSWLRRAMIAKYWRKLINWIGESITNETDPIKIIDLKWKRKNRNNIDRKKSIESVKRNFSITNLTSIEQENVTRNYVNFDTDDADIDEEDYYDYLSMKFFISGQPLIATCFFAYLFAIIGSIAIGLENHRCLILLSVIFGSIFIITLIQFVFNVCAAIFDGQNFQLNYWNSLILLILLVSGLEFYTIAYLLCFISYEKHRQRSNEYCLAKMLNEIDDL</sequence>
<evidence type="ECO:0000313" key="4">
    <source>
        <dbReference type="EnsemblMetazoa" id="KAF7489598.1"/>
    </source>
</evidence>
<evidence type="ECO:0000256" key="2">
    <source>
        <dbReference type="SAM" id="Phobius"/>
    </source>
</evidence>
<dbReference type="AlphaFoldDB" id="A0A834VDD2"/>
<keyword evidence="2" id="KW-0472">Membrane</keyword>
<evidence type="ECO:0000313" key="5">
    <source>
        <dbReference type="Proteomes" id="UP000070412"/>
    </source>
</evidence>
<reference evidence="5" key="1">
    <citation type="journal article" date="2020" name="PLoS Negl. Trop. Dis.">
        <title>High-quality nuclear genome for Sarcoptes scabiei-A critical resource for a neglected parasite.</title>
        <authorList>
            <person name="Korhonen P.K."/>
            <person name="Gasser R.B."/>
            <person name="Ma G."/>
            <person name="Wang T."/>
            <person name="Stroehlein A.J."/>
            <person name="Young N.D."/>
            <person name="Ang C.S."/>
            <person name="Fernando D.D."/>
            <person name="Lu H.C."/>
            <person name="Taylor S."/>
            <person name="Reynolds S.L."/>
            <person name="Mofiz E."/>
            <person name="Najaraj S.H."/>
            <person name="Gowda H."/>
            <person name="Madugundu A."/>
            <person name="Renuse S."/>
            <person name="Holt D."/>
            <person name="Pandey A."/>
            <person name="Papenfuss A.T."/>
            <person name="Fischer K."/>
        </authorList>
    </citation>
    <scope>NUCLEOTIDE SEQUENCE [LARGE SCALE GENOMIC DNA]</scope>
</reference>
<proteinExistence type="predicted"/>
<feature type="compositionally biased region" description="Low complexity" evidence="1">
    <location>
        <begin position="101"/>
        <end position="112"/>
    </location>
</feature>